<dbReference type="SUPFAM" id="SSF54593">
    <property type="entry name" value="Glyoxalase/Bleomycin resistance protein/Dihydroxybiphenyl dioxygenase"/>
    <property type="match status" value="1"/>
</dbReference>
<keyword evidence="3" id="KW-1185">Reference proteome</keyword>
<evidence type="ECO:0000313" key="3">
    <source>
        <dbReference type="Proteomes" id="UP001370348"/>
    </source>
</evidence>
<sequence>MKTTSYYPVLMTHDVAGTMSFYVAHFGFKALYESDWYVHLQSTEDESVNLGIVHGDHETIPPEGRGQARGLLLNFEVTDPDEVYARVQAAGLPILRTLRDEPFGQRHFITSDPNGVLIDVIKPIPPSAEFAAAYKDEARPT</sequence>
<dbReference type="InterPro" id="IPR029068">
    <property type="entry name" value="Glyas_Bleomycin-R_OHBP_Dase"/>
</dbReference>
<dbReference type="PROSITE" id="PS51819">
    <property type="entry name" value="VOC"/>
    <property type="match status" value="1"/>
</dbReference>
<dbReference type="InterPro" id="IPR037523">
    <property type="entry name" value="VOC_core"/>
</dbReference>
<organism evidence="2 3">
    <name type="scientific">Pendulispora albinea</name>
    <dbReference type="NCBI Taxonomy" id="2741071"/>
    <lineage>
        <taxon>Bacteria</taxon>
        <taxon>Pseudomonadati</taxon>
        <taxon>Myxococcota</taxon>
        <taxon>Myxococcia</taxon>
        <taxon>Myxococcales</taxon>
        <taxon>Sorangiineae</taxon>
        <taxon>Pendulisporaceae</taxon>
        <taxon>Pendulispora</taxon>
    </lineage>
</organism>
<dbReference type="EMBL" id="CP089984">
    <property type="protein sequence ID" value="WXB12101.1"/>
    <property type="molecule type" value="Genomic_DNA"/>
</dbReference>
<evidence type="ECO:0000259" key="1">
    <source>
        <dbReference type="PROSITE" id="PS51819"/>
    </source>
</evidence>
<dbReference type="RefSeq" id="WP_394821720.1">
    <property type="nucleotide sequence ID" value="NZ_CP089984.1"/>
</dbReference>
<reference evidence="2 3" key="1">
    <citation type="submission" date="2021-12" db="EMBL/GenBank/DDBJ databases">
        <title>Discovery of the Pendulisporaceae a myxobacterial family with distinct sporulation behavior and unique specialized metabolism.</title>
        <authorList>
            <person name="Garcia R."/>
            <person name="Popoff A."/>
            <person name="Bader C.D."/>
            <person name="Loehr J."/>
            <person name="Walesch S."/>
            <person name="Walt C."/>
            <person name="Boldt J."/>
            <person name="Bunk B."/>
            <person name="Haeckl F.J.F.P.J."/>
            <person name="Gunesch A.P."/>
            <person name="Birkelbach J."/>
            <person name="Nuebel U."/>
            <person name="Pietschmann T."/>
            <person name="Bach T."/>
            <person name="Mueller R."/>
        </authorList>
    </citation>
    <scope>NUCLEOTIDE SEQUENCE [LARGE SCALE GENOMIC DNA]</scope>
    <source>
        <strain evidence="2 3">MSr11954</strain>
    </source>
</reference>
<feature type="domain" description="VOC" evidence="1">
    <location>
        <begin position="4"/>
        <end position="123"/>
    </location>
</feature>
<protein>
    <submittedName>
        <fullName evidence="2">VOC family protein</fullName>
    </submittedName>
</protein>
<dbReference type="InterPro" id="IPR004360">
    <property type="entry name" value="Glyas_Fos-R_dOase_dom"/>
</dbReference>
<evidence type="ECO:0000313" key="2">
    <source>
        <dbReference type="EMBL" id="WXB12101.1"/>
    </source>
</evidence>
<accession>A0ABZ2LSH2</accession>
<dbReference type="Gene3D" id="3.30.720.120">
    <property type="match status" value="1"/>
</dbReference>
<gene>
    <name evidence="2" type="ORF">LZC94_30140</name>
</gene>
<dbReference type="Proteomes" id="UP001370348">
    <property type="component" value="Chromosome"/>
</dbReference>
<proteinExistence type="predicted"/>
<dbReference type="Gene3D" id="3.30.720.110">
    <property type="match status" value="1"/>
</dbReference>
<name>A0ABZ2LSH2_9BACT</name>
<dbReference type="Pfam" id="PF00903">
    <property type="entry name" value="Glyoxalase"/>
    <property type="match status" value="1"/>
</dbReference>